<evidence type="ECO:0000259" key="2">
    <source>
        <dbReference type="Pfam" id="PF13208"/>
    </source>
</evidence>
<dbReference type="Pfam" id="PF15615">
    <property type="entry name" value="TerB_C"/>
    <property type="match status" value="1"/>
</dbReference>
<feature type="domain" description="TerB-C" evidence="3">
    <location>
        <begin position="356"/>
        <end position="522"/>
    </location>
</feature>
<dbReference type="InterPro" id="IPR025266">
    <property type="entry name" value="TerB_N"/>
</dbReference>
<dbReference type="Pfam" id="PF13208">
    <property type="entry name" value="TerB_N"/>
    <property type="match status" value="1"/>
</dbReference>
<evidence type="ECO:0000313" key="5">
    <source>
        <dbReference type="Proteomes" id="UP000608420"/>
    </source>
</evidence>
<dbReference type="Proteomes" id="UP000608420">
    <property type="component" value="Unassembled WGS sequence"/>
</dbReference>
<protein>
    <recommendedName>
        <fullName evidence="6">TerB-C domain-containing protein</fullName>
    </recommendedName>
</protein>
<reference evidence="5" key="1">
    <citation type="journal article" date="2019" name="Int. J. Syst. Evol. Microbiol.">
        <title>The Global Catalogue of Microorganisms (GCM) 10K type strain sequencing project: providing services to taxonomists for standard genome sequencing and annotation.</title>
        <authorList>
            <consortium name="The Broad Institute Genomics Platform"/>
            <consortium name="The Broad Institute Genome Sequencing Center for Infectious Disease"/>
            <person name="Wu L."/>
            <person name="Ma J."/>
        </authorList>
    </citation>
    <scope>NUCLEOTIDE SEQUENCE [LARGE SCALE GENOMIC DNA]</scope>
    <source>
        <strain evidence="5">CGMCC 1.15420</strain>
    </source>
</reference>
<sequence length="526" mass="61334">MNGDVYSMNSDDKSLEFAEIDISEAQEQSGSLQGMTIPERKDIPRPAQGGSLSGQQLTREQRFVKQAREWAQREGEPSLYMPFMSYWPTYDQMDKEQLSWYFFWRSEVRQGRYPFTDLSYIFVYLYELIHGVGWEEPKQGYTLLMDLWDAYQSMYPKLNNYIAEWVCDFVLLHKLNLPLMDIVMRSSTARSGELFDLELQRLLANDPGKLRVEHILAFSDYDLQRSKFYVRGGRALLEEYVPKVVALVDSYLRKTTDKNLVDTFYKGKGKTIERYLFRSAVYDAELYGRTLPLRIFQLRRCPPLRYYITQLIRCTENKLRELQHYRGRLRGISLMPETQMLIERFLEKEYTAGQKPAGPVISIDPERLATLQKDSEEVRSMLTVEDGQAVEVEEIEQAWMEPSTDCVQEMELETEEVSAQPEQVNEQDDLSYTDSSQKIVWDTSSLDEDWLLFAVQLELAHLEVLYTLKESSGHINEVADKYGMMPALLLDEINELAMETIGDLVVDGESIAEDYIDYFARLRRNG</sequence>
<evidence type="ECO:0000259" key="3">
    <source>
        <dbReference type="Pfam" id="PF15615"/>
    </source>
</evidence>
<dbReference type="InterPro" id="IPR028932">
    <property type="entry name" value="TerB-C"/>
</dbReference>
<name>A0ABQ1VTK6_9BACL</name>
<accession>A0ABQ1VTK6</accession>
<evidence type="ECO:0000256" key="1">
    <source>
        <dbReference type="SAM" id="MobiDB-lite"/>
    </source>
</evidence>
<evidence type="ECO:0000313" key="4">
    <source>
        <dbReference type="EMBL" id="GGF98314.1"/>
    </source>
</evidence>
<keyword evidence="5" id="KW-1185">Reference proteome</keyword>
<comment type="caution">
    <text evidence="4">The sequence shown here is derived from an EMBL/GenBank/DDBJ whole genome shotgun (WGS) entry which is preliminary data.</text>
</comment>
<dbReference type="EMBL" id="BMIW01000012">
    <property type="protein sequence ID" value="GGF98314.1"/>
    <property type="molecule type" value="Genomic_DNA"/>
</dbReference>
<gene>
    <name evidence="4" type="ORF">GCM10010913_20140</name>
</gene>
<evidence type="ECO:0008006" key="6">
    <source>
        <dbReference type="Google" id="ProtNLM"/>
    </source>
</evidence>
<feature type="region of interest" description="Disordered" evidence="1">
    <location>
        <begin position="26"/>
        <end position="55"/>
    </location>
</feature>
<feature type="domain" description="TerB N-terminal" evidence="2">
    <location>
        <begin position="33"/>
        <end position="257"/>
    </location>
</feature>
<proteinExistence type="predicted"/>
<organism evidence="4 5">
    <name type="scientific">Paenibacillus aceti</name>
    <dbReference type="NCBI Taxonomy" id="1820010"/>
    <lineage>
        <taxon>Bacteria</taxon>
        <taxon>Bacillati</taxon>
        <taxon>Bacillota</taxon>
        <taxon>Bacilli</taxon>
        <taxon>Bacillales</taxon>
        <taxon>Paenibacillaceae</taxon>
        <taxon>Paenibacillus</taxon>
    </lineage>
</organism>